<evidence type="ECO:0000313" key="1">
    <source>
        <dbReference type="EnsemblMetazoa" id="tetur33g00670.1"/>
    </source>
</evidence>
<dbReference type="HOGENOM" id="CLU_2349421_0_0_1"/>
<accession>T1L2E9</accession>
<reference evidence="1" key="2">
    <citation type="submission" date="2015-06" db="UniProtKB">
        <authorList>
            <consortium name="EnsemblMetazoa"/>
        </authorList>
    </citation>
    <scope>IDENTIFICATION</scope>
</reference>
<dbReference type="EMBL" id="CAEY01000946">
    <property type="status" value="NOT_ANNOTATED_CDS"/>
    <property type="molecule type" value="Genomic_DNA"/>
</dbReference>
<keyword evidence="2" id="KW-1185">Reference proteome</keyword>
<evidence type="ECO:0000313" key="2">
    <source>
        <dbReference type="Proteomes" id="UP000015104"/>
    </source>
</evidence>
<organism evidence="1 2">
    <name type="scientific">Tetranychus urticae</name>
    <name type="common">Two-spotted spider mite</name>
    <dbReference type="NCBI Taxonomy" id="32264"/>
    <lineage>
        <taxon>Eukaryota</taxon>
        <taxon>Metazoa</taxon>
        <taxon>Ecdysozoa</taxon>
        <taxon>Arthropoda</taxon>
        <taxon>Chelicerata</taxon>
        <taxon>Arachnida</taxon>
        <taxon>Acari</taxon>
        <taxon>Acariformes</taxon>
        <taxon>Trombidiformes</taxon>
        <taxon>Prostigmata</taxon>
        <taxon>Eleutherengona</taxon>
        <taxon>Raphignathae</taxon>
        <taxon>Tetranychoidea</taxon>
        <taxon>Tetranychidae</taxon>
        <taxon>Tetranychus</taxon>
    </lineage>
</organism>
<dbReference type="Proteomes" id="UP000015104">
    <property type="component" value="Unassembled WGS sequence"/>
</dbReference>
<proteinExistence type="predicted"/>
<sequence length="97" mass="11514">MEETLREDKSGKIVHFFHQSKTKLNKIKKYSNEFLFTITFQSNSFPSFCTFLGNSPFIQVIYKKSLHLFLLQFMFKITLFRLSRCLSNCMVIQGKSR</sequence>
<dbReference type="AlphaFoldDB" id="T1L2E9"/>
<reference evidence="2" key="1">
    <citation type="submission" date="2011-08" db="EMBL/GenBank/DDBJ databases">
        <authorList>
            <person name="Rombauts S."/>
        </authorList>
    </citation>
    <scope>NUCLEOTIDE SEQUENCE</scope>
    <source>
        <strain evidence="2">London</strain>
    </source>
</reference>
<dbReference type="EnsemblMetazoa" id="tetur33g00670.1">
    <property type="protein sequence ID" value="tetur33g00670.1"/>
    <property type="gene ID" value="tetur33g00670"/>
</dbReference>
<protein>
    <submittedName>
        <fullName evidence="1">Uncharacterized protein</fullName>
    </submittedName>
</protein>
<name>T1L2E9_TETUR</name>